<keyword evidence="8" id="KW-0804">Transcription</keyword>
<dbReference type="Proteomes" id="UP000297983">
    <property type="component" value="Unassembled WGS sequence"/>
</dbReference>
<evidence type="ECO:0000256" key="5">
    <source>
        <dbReference type="ARBA" id="ARBA00022989"/>
    </source>
</evidence>
<keyword evidence="5 12" id="KW-1133">Transmembrane helix</keyword>
<keyword evidence="7 12" id="KW-0472">Membrane</keyword>
<dbReference type="Gene3D" id="1.10.10.1320">
    <property type="entry name" value="Anti-sigma factor, zinc-finger domain"/>
    <property type="match status" value="1"/>
</dbReference>
<keyword evidence="6" id="KW-0805">Transcription regulation</keyword>
<comment type="caution">
    <text evidence="14">The sequence shown here is derived from an EMBL/GenBank/DDBJ whole genome shotgun (WGS) entry which is preliminary data.</text>
</comment>
<evidence type="ECO:0000313" key="15">
    <source>
        <dbReference type="Proteomes" id="UP000297983"/>
    </source>
</evidence>
<evidence type="ECO:0000256" key="6">
    <source>
        <dbReference type="ARBA" id="ARBA00023015"/>
    </source>
</evidence>
<dbReference type="InterPro" id="IPR041916">
    <property type="entry name" value="Anti_sigma_zinc_sf"/>
</dbReference>
<dbReference type="RefSeq" id="WP_134551849.1">
    <property type="nucleotide sequence ID" value="NZ_SOHL01000016.1"/>
</dbReference>
<evidence type="ECO:0000256" key="12">
    <source>
        <dbReference type="SAM" id="Phobius"/>
    </source>
</evidence>
<protein>
    <recommendedName>
        <fullName evidence="10">Regulator of SigK</fullName>
    </recommendedName>
    <alternativeName>
        <fullName evidence="9">Sigma-K anti-sigma factor RskA</fullName>
    </alternativeName>
</protein>
<evidence type="ECO:0000259" key="13">
    <source>
        <dbReference type="Pfam" id="PF10099"/>
    </source>
</evidence>
<evidence type="ECO:0000256" key="2">
    <source>
        <dbReference type="ARBA" id="ARBA00004236"/>
    </source>
</evidence>
<dbReference type="EMBL" id="SOHL01000016">
    <property type="protein sequence ID" value="TFD70376.1"/>
    <property type="molecule type" value="Genomic_DNA"/>
</dbReference>
<dbReference type="PANTHER" id="PTHR37461:SF1">
    <property type="entry name" value="ANTI-SIGMA-K FACTOR RSKA"/>
    <property type="match status" value="1"/>
</dbReference>
<dbReference type="GO" id="GO:0005886">
    <property type="term" value="C:plasma membrane"/>
    <property type="evidence" value="ECO:0007669"/>
    <property type="project" value="UniProtKB-SubCell"/>
</dbReference>
<evidence type="ECO:0000256" key="4">
    <source>
        <dbReference type="ARBA" id="ARBA00022692"/>
    </source>
</evidence>
<dbReference type="InterPro" id="IPR051474">
    <property type="entry name" value="Anti-sigma-K/W_factor"/>
</dbReference>
<evidence type="ECO:0000313" key="14">
    <source>
        <dbReference type="EMBL" id="TFD70376.1"/>
    </source>
</evidence>
<evidence type="ECO:0000256" key="10">
    <source>
        <dbReference type="ARBA" id="ARBA00030803"/>
    </source>
</evidence>
<reference evidence="14 15" key="1">
    <citation type="submission" date="2019-03" db="EMBL/GenBank/DDBJ databases">
        <title>Genomics of glacier-inhabiting Cryobacterium strains.</title>
        <authorList>
            <person name="Liu Q."/>
            <person name="Xin Y.-H."/>
        </authorList>
    </citation>
    <scope>NUCLEOTIDE SEQUENCE [LARGE SCALE GENOMIC DNA]</scope>
    <source>
        <strain evidence="14 15">Hz16</strain>
    </source>
</reference>
<feature type="domain" description="Anti-sigma K factor RskA C-terminal" evidence="13">
    <location>
        <begin position="207"/>
        <end position="344"/>
    </location>
</feature>
<feature type="transmembrane region" description="Helical" evidence="12">
    <location>
        <begin position="205"/>
        <end position="223"/>
    </location>
</feature>
<gene>
    <name evidence="14" type="ORF">E3T50_11055</name>
</gene>
<dbReference type="InterPro" id="IPR018764">
    <property type="entry name" value="RskA_C"/>
</dbReference>
<sequence>MTERTGQTEQHPADLAGAYALHALDAQDSRTFEAHLATSEGARIEAAELNDTAVALGLAVAPVQPSAALKVNLMSMLASTPQLPPVPASRAAAPAPQASAAAAPVSGATPAPTAAIPGDADAAPSAEAAAIPGDADAAPSAEAAAIPGDAGAAPSAEATAPADTGATRPVSDIRAASGVPSAGKTRASGATGRAQTRWFQRPAQFMLAAAAAAVLFVGGAFLGQSFNNNQFESQQASGLAQINSAGDSQRAATTTADGQEATLVWSNTLGISALLVDNLPVLSGNQDYQLWYINGEGAVSAGIFDSSGDGTAWRVLDGTMHAGDQVGVTVEPQGGSDQPTSNPIIAFQS</sequence>
<evidence type="ECO:0000256" key="9">
    <source>
        <dbReference type="ARBA" id="ARBA00029829"/>
    </source>
</evidence>
<dbReference type="AlphaFoldDB" id="A0A4R9AW44"/>
<dbReference type="PANTHER" id="PTHR37461">
    <property type="entry name" value="ANTI-SIGMA-K FACTOR RSKA"/>
    <property type="match status" value="1"/>
</dbReference>
<organism evidence="14 15">
    <name type="scientific">Cryobacterium gelidum</name>
    <dbReference type="NCBI Taxonomy" id="1259164"/>
    <lineage>
        <taxon>Bacteria</taxon>
        <taxon>Bacillati</taxon>
        <taxon>Actinomycetota</taxon>
        <taxon>Actinomycetes</taxon>
        <taxon>Micrococcales</taxon>
        <taxon>Microbacteriaceae</taxon>
        <taxon>Cryobacterium</taxon>
    </lineage>
</organism>
<evidence type="ECO:0000256" key="7">
    <source>
        <dbReference type="ARBA" id="ARBA00023136"/>
    </source>
</evidence>
<feature type="region of interest" description="Disordered" evidence="11">
    <location>
        <begin position="103"/>
        <end position="194"/>
    </location>
</feature>
<feature type="compositionally biased region" description="Low complexity" evidence="11">
    <location>
        <begin position="103"/>
        <end position="164"/>
    </location>
</feature>
<evidence type="ECO:0000256" key="8">
    <source>
        <dbReference type="ARBA" id="ARBA00023163"/>
    </source>
</evidence>
<keyword evidence="15" id="KW-1185">Reference proteome</keyword>
<dbReference type="Pfam" id="PF10099">
    <property type="entry name" value="RskA_C"/>
    <property type="match status" value="1"/>
</dbReference>
<evidence type="ECO:0000256" key="1">
    <source>
        <dbReference type="ARBA" id="ARBA00004167"/>
    </source>
</evidence>
<dbReference type="GO" id="GO:0016989">
    <property type="term" value="F:sigma factor antagonist activity"/>
    <property type="evidence" value="ECO:0007669"/>
    <property type="project" value="TreeGrafter"/>
</dbReference>
<evidence type="ECO:0000256" key="3">
    <source>
        <dbReference type="ARBA" id="ARBA00022475"/>
    </source>
</evidence>
<accession>A0A4R9AW44</accession>
<comment type="subcellular location">
    <subcellularLocation>
        <location evidence="2">Cell membrane</location>
    </subcellularLocation>
    <subcellularLocation>
        <location evidence="1">Membrane</location>
        <topology evidence="1">Single-pass membrane protein</topology>
    </subcellularLocation>
</comment>
<proteinExistence type="predicted"/>
<keyword evidence="3" id="KW-1003">Cell membrane</keyword>
<keyword evidence="4 12" id="KW-0812">Transmembrane</keyword>
<name>A0A4R9AW44_9MICO</name>
<evidence type="ECO:0000256" key="11">
    <source>
        <dbReference type="SAM" id="MobiDB-lite"/>
    </source>
</evidence>
<dbReference type="GO" id="GO:0006417">
    <property type="term" value="P:regulation of translation"/>
    <property type="evidence" value="ECO:0007669"/>
    <property type="project" value="TreeGrafter"/>
</dbReference>